<dbReference type="SMART" id="SM00353">
    <property type="entry name" value="HLH"/>
    <property type="match status" value="1"/>
</dbReference>
<dbReference type="PROSITE" id="PS50888">
    <property type="entry name" value="BHLH"/>
    <property type="match status" value="1"/>
</dbReference>
<accession>A0AAP0WRX4</accession>
<feature type="region of interest" description="Disordered" evidence="5">
    <location>
        <begin position="103"/>
        <end position="145"/>
    </location>
</feature>
<evidence type="ECO:0000256" key="3">
    <source>
        <dbReference type="ARBA" id="ARBA00023163"/>
    </source>
</evidence>
<evidence type="ECO:0000256" key="1">
    <source>
        <dbReference type="ARBA" id="ARBA00004123"/>
    </source>
</evidence>
<name>A0AAP0WRX4_LIQFO</name>
<dbReference type="Gene3D" id="4.10.280.10">
    <property type="entry name" value="Helix-loop-helix DNA-binding domain"/>
    <property type="match status" value="1"/>
</dbReference>
<dbReference type="SUPFAM" id="SSF47459">
    <property type="entry name" value="HLH, helix-loop-helix DNA-binding domain"/>
    <property type="match status" value="1"/>
</dbReference>
<dbReference type="FunFam" id="4.10.280.10:FF:000002">
    <property type="entry name" value="Basic helix-loop-helix transcription factor"/>
    <property type="match status" value="1"/>
</dbReference>
<evidence type="ECO:0000313" key="8">
    <source>
        <dbReference type="Proteomes" id="UP001415857"/>
    </source>
</evidence>
<proteinExistence type="predicted"/>
<reference evidence="7 8" key="1">
    <citation type="journal article" date="2024" name="Plant J.">
        <title>Genome sequences and population genomics reveal climatic adaptation and genomic divergence between two closely related sweetgum species.</title>
        <authorList>
            <person name="Xu W.Q."/>
            <person name="Ren C.Q."/>
            <person name="Zhang X.Y."/>
            <person name="Comes H.P."/>
            <person name="Liu X.H."/>
            <person name="Li Y.G."/>
            <person name="Kettle C.J."/>
            <person name="Jalonen R."/>
            <person name="Gaisberger H."/>
            <person name="Ma Y.Z."/>
            <person name="Qiu Y.X."/>
        </authorList>
    </citation>
    <scope>NUCLEOTIDE SEQUENCE [LARGE SCALE GENOMIC DNA]</scope>
    <source>
        <strain evidence="7">Hangzhou</strain>
    </source>
</reference>
<keyword evidence="2" id="KW-0805">Transcription regulation</keyword>
<dbReference type="GO" id="GO:0003700">
    <property type="term" value="F:DNA-binding transcription factor activity"/>
    <property type="evidence" value="ECO:0007669"/>
    <property type="project" value="TreeGrafter"/>
</dbReference>
<evidence type="ECO:0000313" key="7">
    <source>
        <dbReference type="EMBL" id="KAK9277597.1"/>
    </source>
</evidence>
<dbReference type="GO" id="GO:0046983">
    <property type="term" value="F:protein dimerization activity"/>
    <property type="evidence" value="ECO:0007669"/>
    <property type="project" value="InterPro"/>
</dbReference>
<evidence type="ECO:0000256" key="2">
    <source>
        <dbReference type="ARBA" id="ARBA00023015"/>
    </source>
</evidence>
<dbReference type="GO" id="GO:0005634">
    <property type="term" value="C:nucleus"/>
    <property type="evidence" value="ECO:0007669"/>
    <property type="project" value="UniProtKB-SubCell"/>
</dbReference>
<dbReference type="PANTHER" id="PTHR12565">
    <property type="entry name" value="STEROL REGULATORY ELEMENT-BINDING PROTEIN"/>
    <property type="match status" value="1"/>
</dbReference>
<dbReference type="EMBL" id="JBBPBK010000010">
    <property type="protein sequence ID" value="KAK9277597.1"/>
    <property type="molecule type" value="Genomic_DNA"/>
</dbReference>
<dbReference type="Pfam" id="PF00010">
    <property type="entry name" value="HLH"/>
    <property type="match status" value="1"/>
</dbReference>
<feature type="compositionally biased region" description="Basic and acidic residues" evidence="5">
    <location>
        <begin position="111"/>
        <end position="144"/>
    </location>
</feature>
<dbReference type="InterPro" id="IPR011598">
    <property type="entry name" value="bHLH_dom"/>
</dbReference>
<sequence length="316" mass="35327">MAAFSHQQSHLVLGSAFVPKTSNMMSALLEEDTFNTTTCFAPICPHEHPPTIPVHVQIHESTTTEVPFTSTDPFLTVKQNKDSSSMAVEFGTGDRGTKVATQMEKKRRKTESKVVAREGKGRKGKMSEEKKLKDDKKAKRKAPEEVPTGYIHVRARRGQATDSHSLAERVRREKISKRMRLLQSLVPGCDKIIGKAQILDEIINYVQSLQSQIEFLVSKLASASPMFSDFEVELDTNILASEKMCGLEPPSPSMLQSSSAKLRFLAETIPTSTSLLPQEKQRSNIISQDNGLPLWDMDDERQALVNHYGFNYSCPF</sequence>
<keyword evidence="8" id="KW-1185">Reference proteome</keyword>
<keyword evidence="3" id="KW-0804">Transcription</keyword>
<comment type="caution">
    <text evidence="7">The sequence shown here is derived from an EMBL/GenBank/DDBJ whole genome shotgun (WGS) entry which is preliminary data.</text>
</comment>
<gene>
    <name evidence="7" type="ORF">L1049_007142</name>
</gene>
<protein>
    <recommendedName>
        <fullName evidence="6">BHLH domain-containing protein</fullName>
    </recommendedName>
</protein>
<dbReference type="Proteomes" id="UP001415857">
    <property type="component" value="Unassembled WGS sequence"/>
</dbReference>
<keyword evidence="4" id="KW-0539">Nucleus</keyword>
<dbReference type="PANTHER" id="PTHR12565:SF465">
    <property type="entry name" value="TRANSCRIPTION FACTOR BHLH49-LIKE"/>
    <property type="match status" value="1"/>
</dbReference>
<evidence type="ECO:0000259" key="6">
    <source>
        <dbReference type="PROSITE" id="PS50888"/>
    </source>
</evidence>
<dbReference type="AlphaFoldDB" id="A0AAP0WRX4"/>
<evidence type="ECO:0000256" key="4">
    <source>
        <dbReference type="ARBA" id="ARBA00023242"/>
    </source>
</evidence>
<dbReference type="InterPro" id="IPR036638">
    <property type="entry name" value="HLH_DNA-bd_sf"/>
</dbReference>
<feature type="domain" description="BHLH" evidence="6">
    <location>
        <begin position="159"/>
        <end position="209"/>
    </location>
</feature>
<organism evidence="7 8">
    <name type="scientific">Liquidambar formosana</name>
    <name type="common">Formosan gum</name>
    <dbReference type="NCBI Taxonomy" id="63359"/>
    <lineage>
        <taxon>Eukaryota</taxon>
        <taxon>Viridiplantae</taxon>
        <taxon>Streptophyta</taxon>
        <taxon>Embryophyta</taxon>
        <taxon>Tracheophyta</taxon>
        <taxon>Spermatophyta</taxon>
        <taxon>Magnoliopsida</taxon>
        <taxon>eudicotyledons</taxon>
        <taxon>Gunneridae</taxon>
        <taxon>Pentapetalae</taxon>
        <taxon>Saxifragales</taxon>
        <taxon>Altingiaceae</taxon>
        <taxon>Liquidambar</taxon>
    </lineage>
</organism>
<evidence type="ECO:0000256" key="5">
    <source>
        <dbReference type="SAM" id="MobiDB-lite"/>
    </source>
</evidence>
<dbReference type="InterPro" id="IPR024097">
    <property type="entry name" value="bHLH_ZIP_TF"/>
</dbReference>
<comment type="subcellular location">
    <subcellularLocation>
        <location evidence="1">Nucleus</location>
    </subcellularLocation>
</comment>